<dbReference type="Proteomes" id="UP000008177">
    <property type="component" value="Unplaced contigs"/>
</dbReference>
<dbReference type="EMBL" id="FQ790344">
    <property type="protein sequence ID" value="CCD52749.1"/>
    <property type="molecule type" value="Genomic_DNA"/>
</dbReference>
<dbReference type="AlphaFoldDB" id="G2YMA1"/>
<name>G2YMA1_BOTF4</name>
<reference evidence="2" key="1">
    <citation type="journal article" date="2011" name="PLoS Genet.">
        <title>Genomic analysis of the necrotrophic fungal pathogens Sclerotinia sclerotiorum and Botrytis cinerea.</title>
        <authorList>
            <person name="Amselem J."/>
            <person name="Cuomo C.A."/>
            <person name="van Kan J.A."/>
            <person name="Viaud M."/>
            <person name="Benito E.P."/>
            <person name="Couloux A."/>
            <person name="Coutinho P.M."/>
            <person name="de Vries R.P."/>
            <person name="Dyer P.S."/>
            <person name="Fillinger S."/>
            <person name="Fournier E."/>
            <person name="Gout L."/>
            <person name="Hahn M."/>
            <person name="Kohn L."/>
            <person name="Lapalu N."/>
            <person name="Plummer K.M."/>
            <person name="Pradier J.M."/>
            <person name="Quevillon E."/>
            <person name="Sharon A."/>
            <person name="Simon A."/>
            <person name="ten Have A."/>
            <person name="Tudzynski B."/>
            <person name="Tudzynski P."/>
            <person name="Wincker P."/>
            <person name="Andrew M."/>
            <person name="Anthouard V."/>
            <person name="Beever R.E."/>
            <person name="Beffa R."/>
            <person name="Benoit I."/>
            <person name="Bouzid O."/>
            <person name="Brault B."/>
            <person name="Chen Z."/>
            <person name="Choquer M."/>
            <person name="Collemare J."/>
            <person name="Cotton P."/>
            <person name="Danchin E.G."/>
            <person name="Da Silva C."/>
            <person name="Gautier A."/>
            <person name="Giraud C."/>
            <person name="Giraud T."/>
            <person name="Gonzalez C."/>
            <person name="Grossetete S."/>
            <person name="Guldener U."/>
            <person name="Henrissat B."/>
            <person name="Howlett B.J."/>
            <person name="Kodira C."/>
            <person name="Kretschmer M."/>
            <person name="Lappartient A."/>
            <person name="Leroch M."/>
            <person name="Levis C."/>
            <person name="Mauceli E."/>
            <person name="Neuveglise C."/>
            <person name="Oeser B."/>
            <person name="Pearson M."/>
            <person name="Poulain J."/>
            <person name="Poussereau N."/>
            <person name="Quesneville H."/>
            <person name="Rascle C."/>
            <person name="Schumacher J."/>
            <person name="Segurens B."/>
            <person name="Sexton A."/>
            <person name="Silva E."/>
            <person name="Sirven C."/>
            <person name="Soanes D.M."/>
            <person name="Talbot N.J."/>
            <person name="Templeton M."/>
            <person name="Yandava C."/>
            <person name="Yarden O."/>
            <person name="Zeng Q."/>
            <person name="Rollins J.A."/>
            <person name="Lebrun M.H."/>
            <person name="Dickman M."/>
        </authorList>
    </citation>
    <scope>NUCLEOTIDE SEQUENCE [LARGE SCALE GENOMIC DNA]</scope>
    <source>
        <strain evidence="2">T4</strain>
    </source>
</reference>
<dbReference type="HOGENOM" id="CLU_2793720_0_0_1"/>
<dbReference type="InParanoid" id="G2YMA1"/>
<accession>G2YMA1</accession>
<evidence type="ECO:0000313" key="2">
    <source>
        <dbReference type="Proteomes" id="UP000008177"/>
    </source>
</evidence>
<gene>
    <name evidence="1" type="ORF">BofuT4_uP001960.1</name>
</gene>
<evidence type="ECO:0000313" key="1">
    <source>
        <dbReference type="EMBL" id="CCD52749.1"/>
    </source>
</evidence>
<protein>
    <submittedName>
        <fullName evidence="1">Uncharacterized protein</fullName>
    </submittedName>
</protein>
<organism evidence="1 2">
    <name type="scientific">Botryotinia fuckeliana (strain T4)</name>
    <name type="common">Noble rot fungus</name>
    <name type="synonym">Botrytis cinerea</name>
    <dbReference type="NCBI Taxonomy" id="999810"/>
    <lineage>
        <taxon>Eukaryota</taxon>
        <taxon>Fungi</taxon>
        <taxon>Dikarya</taxon>
        <taxon>Ascomycota</taxon>
        <taxon>Pezizomycotina</taxon>
        <taxon>Leotiomycetes</taxon>
        <taxon>Helotiales</taxon>
        <taxon>Sclerotiniaceae</taxon>
        <taxon>Botrytis</taxon>
    </lineage>
</organism>
<proteinExistence type="predicted"/>
<sequence>MLYVRSDILVVNVFTGGFVAYLKSTLIVSQLLARDVSVGYVSSPRLTFSQFIVLKYHWCHTSSIFRQD</sequence>